<protein>
    <submittedName>
        <fullName evidence="1">Uncharacterized protein</fullName>
    </submittedName>
</protein>
<evidence type="ECO:0000313" key="1">
    <source>
        <dbReference type="EnsemblMetazoa" id="Aqu2.1.09251_001"/>
    </source>
</evidence>
<reference evidence="1" key="1">
    <citation type="submission" date="2017-05" db="UniProtKB">
        <authorList>
            <consortium name="EnsemblMetazoa"/>
        </authorList>
    </citation>
    <scope>IDENTIFICATION</scope>
</reference>
<name>A0A1X7T4E9_AMPQE</name>
<dbReference type="InParanoid" id="A0A1X7T4E9"/>
<proteinExistence type="predicted"/>
<dbReference type="eggNOG" id="KOG1075">
    <property type="taxonomic scope" value="Eukaryota"/>
</dbReference>
<dbReference type="AlphaFoldDB" id="A0A1X7T4E9"/>
<organism evidence="1">
    <name type="scientific">Amphimedon queenslandica</name>
    <name type="common">Sponge</name>
    <dbReference type="NCBI Taxonomy" id="400682"/>
    <lineage>
        <taxon>Eukaryota</taxon>
        <taxon>Metazoa</taxon>
        <taxon>Porifera</taxon>
        <taxon>Demospongiae</taxon>
        <taxon>Heteroscleromorpha</taxon>
        <taxon>Haplosclerida</taxon>
        <taxon>Niphatidae</taxon>
        <taxon>Amphimedon</taxon>
    </lineage>
</organism>
<dbReference type="EnsemblMetazoa" id="Aqu2.1.09251_001">
    <property type="protein sequence ID" value="Aqu2.1.09251_001"/>
    <property type="gene ID" value="Aqu2.1.09251"/>
</dbReference>
<accession>A0A1X7T4E9</accession>
<sequence>MSWKEHHSIIVSKAYKILGLLKRSFSCGSVSVKKKLYLSLVRSILTYGVQVWRPTKSKEELLNTYYQIIPLITNLA</sequence>